<evidence type="ECO:0000313" key="1">
    <source>
        <dbReference type="EMBL" id="QHT83788.1"/>
    </source>
</evidence>
<proteinExistence type="predicted"/>
<reference evidence="1" key="1">
    <citation type="journal article" date="2020" name="Nature">
        <title>Giant virus diversity and host interactions through global metagenomics.</title>
        <authorList>
            <person name="Schulz F."/>
            <person name="Roux S."/>
            <person name="Paez-Espino D."/>
            <person name="Jungbluth S."/>
            <person name="Walsh D.A."/>
            <person name="Denef V.J."/>
            <person name="McMahon K.D."/>
            <person name="Konstantinidis K.T."/>
            <person name="Eloe-Fadrosh E.A."/>
            <person name="Kyrpides N.C."/>
            <person name="Woyke T."/>
        </authorList>
    </citation>
    <scope>NUCLEOTIDE SEQUENCE</scope>
    <source>
        <strain evidence="1">GVMAG-M-3300023184-168</strain>
    </source>
</reference>
<dbReference type="AlphaFoldDB" id="A0A6C0HSS2"/>
<sequence length="142" mass="17010">MSQQFDNKWDIIINYGEEIINYAKNEKRREQLANGNFWPNASNTSFLGELQRIIDKGYNSSLQLSKDEIISLTDYRRINENAFKKIYPFVVRNFSSSEKKKFRHRIYYFSDREKRLENAKKYNKAKRQNYISQIRGSNGSNM</sequence>
<protein>
    <submittedName>
        <fullName evidence="1">Uncharacterized protein</fullName>
    </submittedName>
</protein>
<accession>A0A6C0HSS2</accession>
<organism evidence="1">
    <name type="scientific">viral metagenome</name>
    <dbReference type="NCBI Taxonomy" id="1070528"/>
    <lineage>
        <taxon>unclassified sequences</taxon>
        <taxon>metagenomes</taxon>
        <taxon>organismal metagenomes</taxon>
    </lineage>
</organism>
<dbReference type="EMBL" id="MN740011">
    <property type="protein sequence ID" value="QHT83788.1"/>
    <property type="molecule type" value="Genomic_DNA"/>
</dbReference>
<name>A0A6C0HSS2_9ZZZZ</name>